<keyword evidence="2" id="KW-1185">Reference proteome</keyword>
<dbReference type="AlphaFoldDB" id="A0AAD7AET4"/>
<gene>
    <name evidence="1" type="ORF">DFH08DRAFT_954166</name>
</gene>
<protein>
    <submittedName>
        <fullName evidence="1">Uncharacterized protein</fullName>
    </submittedName>
</protein>
<proteinExistence type="predicted"/>
<evidence type="ECO:0000313" key="2">
    <source>
        <dbReference type="Proteomes" id="UP001218218"/>
    </source>
</evidence>
<dbReference type="Proteomes" id="UP001218218">
    <property type="component" value="Unassembled WGS sequence"/>
</dbReference>
<name>A0AAD7AET4_9AGAR</name>
<accession>A0AAD7AET4</accession>
<evidence type="ECO:0000313" key="1">
    <source>
        <dbReference type="EMBL" id="KAJ7356840.1"/>
    </source>
</evidence>
<reference evidence="1" key="1">
    <citation type="submission" date="2023-03" db="EMBL/GenBank/DDBJ databases">
        <title>Massive genome expansion in bonnet fungi (Mycena s.s.) driven by repeated elements and novel gene families across ecological guilds.</title>
        <authorList>
            <consortium name="Lawrence Berkeley National Laboratory"/>
            <person name="Harder C.B."/>
            <person name="Miyauchi S."/>
            <person name="Viragh M."/>
            <person name="Kuo A."/>
            <person name="Thoen E."/>
            <person name="Andreopoulos B."/>
            <person name="Lu D."/>
            <person name="Skrede I."/>
            <person name="Drula E."/>
            <person name="Henrissat B."/>
            <person name="Morin E."/>
            <person name="Kohler A."/>
            <person name="Barry K."/>
            <person name="LaButti K."/>
            <person name="Morin E."/>
            <person name="Salamov A."/>
            <person name="Lipzen A."/>
            <person name="Mereny Z."/>
            <person name="Hegedus B."/>
            <person name="Baldrian P."/>
            <person name="Stursova M."/>
            <person name="Weitz H."/>
            <person name="Taylor A."/>
            <person name="Grigoriev I.V."/>
            <person name="Nagy L.G."/>
            <person name="Martin F."/>
            <person name="Kauserud H."/>
        </authorList>
    </citation>
    <scope>NUCLEOTIDE SEQUENCE</scope>
    <source>
        <strain evidence="1">CBHHK002</strain>
    </source>
</reference>
<dbReference type="EMBL" id="JARIHO010000008">
    <property type="protein sequence ID" value="KAJ7356840.1"/>
    <property type="molecule type" value="Genomic_DNA"/>
</dbReference>
<organism evidence="1 2">
    <name type="scientific">Mycena albidolilacea</name>
    <dbReference type="NCBI Taxonomy" id="1033008"/>
    <lineage>
        <taxon>Eukaryota</taxon>
        <taxon>Fungi</taxon>
        <taxon>Dikarya</taxon>
        <taxon>Basidiomycota</taxon>
        <taxon>Agaricomycotina</taxon>
        <taxon>Agaricomycetes</taxon>
        <taxon>Agaricomycetidae</taxon>
        <taxon>Agaricales</taxon>
        <taxon>Marasmiineae</taxon>
        <taxon>Mycenaceae</taxon>
        <taxon>Mycena</taxon>
    </lineage>
</organism>
<sequence length="258" mass="28369">MTRVSLDWPLQDVGVDLPELLVAPVVPSHRPHRGTPARLRLHPPRSLARWPLSASEHIYAVYWHPCAPVSRCLVDAPLFHTHSRLLLLPPLALVWPARPWFLVCPHHTSLRRSAPAFAVLGIAAPPCPAPHPIPLPAHSPLTPAWLPHWPTIHAPAHNCRPRHNPLRTPCARPSYLQLHTAPPRIILPPRAPPALLVRFCTMSLPACSPPSVRAASLRLYSAPRTYSLAATAQRVALLCPAPTTHSGKESYGHHGLIP</sequence>
<comment type="caution">
    <text evidence="1">The sequence shown here is derived from an EMBL/GenBank/DDBJ whole genome shotgun (WGS) entry which is preliminary data.</text>
</comment>